<evidence type="ECO:0000313" key="4">
    <source>
        <dbReference type="Proteomes" id="UP000604825"/>
    </source>
</evidence>
<feature type="region of interest" description="Disordered" evidence="1">
    <location>
        <begin position="1"/>
        <end position="22"/>
    </location>
</feature>
<dbReference type="Proteomes" id="UP000604825">
    <property type="component" value="Unassembled WGS sequence"/>
</dbReference>
<gene>
    <name evidence="3" type="ORF">NCGR_LOCUS28218</name>
</gene>
<accession>A0A811PKJ5</accession>
<reference evidence="3" key="1">
    <citation type="submission" date="2020-10" db="EMBL/GenBank/DDBJ databases">
        <authorList>
            <person name="Han B."/>
            <person name="Lu T."/>
            <person name="Zhao Q."/>
            <person name="Huang X."/>
            <person name="Zhao Y."/>
        </authorList>
    </citation>
    <scope>NUCLEOTIDE SEQUENCE</scope>
</reference>
<comment type="caution">
    <text evidence="3">The sequence shown here is derived from an EMBL/GenBank/DDBJ whole genome shotgun (WGS) entry which is preliminary data.</text>
</comment>
<dbReference type="InterPro" id="IPR007021">
    <property type="entry name" value="DUF659"/>
</dbReference>
<proteinExistence type="predicted"/>
<dbReference type="Pfam" id="PF04937">
    <property type="entry name" value="DUF659"/>
    <property type="match status" value="1"/>
</dbReference>
<dbReference type="PANTHER" id="PTHR32166:SF74">
    <property type="entry name" value="OS05G0256350 PROTEIN"/>
    <property type="match status" value="1"/>
</dbReference>
<dbReference type="AlphaFoldDB" id="A0A811PKJ5"/>
<sequence length="397" mass="43823">MSGYDPKNDPARKPQRSKDPAWRFGYWPNLQNKDEVACTLCGGSVRGGIKRLKQHLTGGYGDAKLCSGVNIEVRREMAAYLDANKRKRPLVLDDEVVEVAKNEAAAAVQPSSGTTTKKRQASLQFMGVGNKTKPEGKTNKSIVEMLRKTLEEIVDERLSGSYQPTIVSSIKTKEEKHYVDTQWALFFYECGIPFNAAAAKQFQIAFEATAQYGSEYKPPTPYQLGDPLLQEAVKSTSTMREHGNIMAAHSCLMNEKKVEEIGKDKVVQVVTNNGANFKAVGKILMDRIPTIFGVHVLRIAWISFDWWSSYGGRAIELQKFARRVVSLCASSSGCACGCECALTWNLVDEAVGASQSLQGRNFPRAAHRRARNSAPMVDEAELGADSEENPDPFNDAD</sequence>
<evidence type="ECO:0000259" key="2">
    <source>
        <dbReference type="Pfam" id="PF04937"/>
    </source>
</evidence>
<dbReference type="EMBL" id="CAJGYO010000007">
    <property type="protein sequence ID" value="CAD6242871.1"/>
    <property type="molecule type" value="Genomic_DNA"/>
</dbReference>
<name>A0A811PKJ5_9POAL</name>
<feature type="compositionally biased region" description="Acidic residues" evidence="1">
    <location>
        <begin position="378"/>
        <end position="397"/>
    </location>
</feature>
<dbReference type="PANTHER" id="PTHR32166">
    <property type="entry name" value="OSJNBA0013A04.12 PROTEIN"/>
    <property type="match status" value="1"/>
</dbReference>
<organism evidence="3 4">
    <name type="scientific">Miscanthus lutarioriparius</name>
    <dbReference type="NCBI Taxonomy" id="422564"/>
    <lineage>
        <taxon>Eukaryota</taxon>
        <taxon>Viridiplantae</taxon>
        <taxon>Streptophyta</taxon>
        <taxon>Embryophyta</taxon>
        <taxon>Tracheophyta</taxon>
        <taxon>Spermatophyta</taxon>
        <taxon>Magnoliopsida</taxon>
        <taxon>Liliopsida</taxon>
        <taxon>Poales</taxon>
        <taxon>Poaceae</taxon>
        <taxon>PACMAD clade</taxon>
        <taxon>Panicoideae</taxon>
        <taxon>Andropogonodae</taxon>
        <taxon>Andropogoneae</taxon>
        <taxon>Saccharinae</taxon>
        <taxon>Miscanthus</taxon>
    </lineage>
</organism>
<feature type="compositionally biased region" description="Basic and acidic residues" evidence="1">
    <location>
        <begin position="1"/>
        <end position="21"/>
    </location>
</feature>
<evidence type="ECO:0000256" key="1">
    <source>
        <dbReference type="SAM" id="MobiDB-lite"/>
    </source>
</evidence>
<feature type="domain" description="DUF659" evidence="2">
    <location>
        <begin position="255"/>
        <end position="294"/>
    </location>
</feature>
<feature type="region of interest" description="Disordered" evidence="1">
    <location>
        <begin position="364"/>
        <end position="397"/>
    </location>
</feature>
<evidence type="ECO:0000313" key="3">
    <source>
        <dbReference type="EMBL" id="CAD6242871.1"/>
    </source>
</evidence>
<protein>
    <recommendedName>
        <fullName evidence="2">DUF659 domain-containing protein</fullName>
    </recommendedName>
</protein>
<keyword evidence="4" id="KW-1185">Reference proteome</keyword>
<dbReference type="OrthoDB" id="682192at2759"/>